<evidence type="ECO:0000313" key="3">
    <source>
        <dbReference type="Proteomes" id="UP000545876"/>
    </source>
</evidence>
<dbReference type="Pfam" id="PF22769">
    <property type="entry name" value="DCD"/>
    <property type="match status" value="1"/>
</dbReference>
<dbReference type="SUPFAM" id="SSF51283">
    <property type="entry name" value="dUTPase-like"/>
    <property type="match status" value="1"/>
</dbReference>
<gene>
    <name evidence="2" type="ORF">GX656_02885</name>
</gene>
<reference evidence="2 3" key="1">
    <citation type="journal article" date="2020" name="Biotechnol. Biofuels">
        <title>New insights from the biogas microbiome by comprehensive genome-resolved metagenomics of nearly 1600 species originating from multiple anaerobic digesters.</title>
        <authorList>
            <person name="Campanaro S."/>
            <person name="Treu L."/>
            <person name="Rodriguez-R L.M."/>
            <person name="Kovalovszki A."/>
            <person name="Ziels R.M."/>
            <person name="Maus I."/>
            <person name="Zhu X."/>
            <person name="Kougias P.G."/>
            <person name="Basile A."/>
            <person name="Luo G."/>
            <person name="Schluter A."/>
            <person name="Konstantinidis K.T."/>
            <person name="Angelidaki I."/>
        </authorList>
    </citation>
    <scope>NUCLEOTIDE SEQUENCE [LARGE SCALE GENOMIC DNA]</scope>
    <source>
        <strain evidence="2">AS06rmzACSIP_65</strain>
    </source>
</reference>
<dbReference type="GO" id="GO:0015949">
    <property type="term" value="P:nucleobase-containing small molecule interconversion"/>
    <property type="evidence" value="ECO:0007669"/>
    <property type="project" value="TreeGrafter"/>
</dbReference>
<dbReference type="PANTHER" id="PTHR42680">
    <property type="entry name" value="DCTP DEAMINASE"/>
    <property type="match status" value="1"/>
</dbReference>
<accession>A0A847D149</accession>
<proteinExistence type="predicted"/>
<dbReference type="Proteomes" id="UP000545876">
    <property type="component" value="Unassembled WGS sequence"/>
</dbReference>
<dbReference type="PANTHER" id="PTHR42680:SF3">
    <property type="entry name" value="DCTP DEAMINASE"/>
    <property type="match status" value="1"/>
</dbReference>
<keyword evidence="1" id="KW-0546">Nucleotide metabolism</keyword>
<comment type="caution">
    <text evidence="2">The sequence shown here is derived from an EMBL/GenBank/DDBJ whole genome shotgun (WGS) entry which is preliminary data.</text>
</comment>
<evidence type="ECO:0000256" key="1">
    <source>
        <dbReference type="ARBA" id="ARBA00023080"/>
    </source>
</evidence>
<dbReference type="EMBL" id="JAAZBX010000010">
    <property type="protein sequence ID" value="NLD25562.1"/>
    <property type="molecule type" value="Genomic_DNA"/>
</dbReference>
<evidence type="ECO:0000313" key="2">
    <source>
        <dbReference type="EMBL" id="NLD25562.1"/>
    </source>
</evidence>
<protein>
    <submittedName>
        <fullName evidence="2">Deoxycytidine deaminase</fullName>
    </submittedName>
</protein>
<dbReference type="InterPro" id="IPR011962">
    <property type="entry name" value="dCTP_deaminase"/>
</dbReference>
<dbReference type="AlphaFoldDB" id="A0A847D149"/>
<dbReference type="GO" id="GO:0008829">
    <property type="term" value="F:dCTP deaminase activity"/>
    <property type="evidence" value="ECO:0007669"/>
    <property type="project" value="InterPro"/>
</dbReference>
<dbReference type="InterPro" id="IPR036157">
    <property type="entry name" value="dUTPase-like_sf"/>
</dbReference>
<organism evidence="2 3">
    <name type="scientific">Candidatus Dojkabacteria bacterium</name>
    <dbReference type="NCBI Taxonomy" id="2099670"/>
    <lineage>
        <taxon>Bacteria</taxon>
        <taxon>Candidatus Dojkabacteria</taxon>
    </lineage>
</organism>
<dbReference type="Gene3D" id="2.70.40.10">
    <property type="match status" value="1"/>
</dbReference>
<dbReference type="GO" id="GO:0006229">
    <property type="term" value="P:dUTP biosynthetic process"/>
    <property type="evidence" value="ECO:0007669"/>
    <property type="project" value="InterPro"/>
</dbReference>
<name>A0A847D149_9BACT</name>
<sequence length="173" mass="19958">MILTGKEIKKQVKNGNIVIKPFDEECIKPNSYVYHLGDTLVEVLDVGDKKRKPKTRKIKIPQKGYVLEPRRLYLGTTVETIGSKEYVTSLIGRNRIAKLGMFLQITADLGQLGKEHRWTLEITVVQNLRIYPNMEIGQVTFWDTKGEKNIEDVEFYATKNEPFPSQLYNQKAK</sequence>